<evidence type="ECO:0008006" key="6">
    <source>
        <dbReference type="Google" id="ProtNLM"/>
    </source>
</evidence>
<gene>
    <name evidence="5" type="ORF">METZ01_LOCUS71830</name>
</gene>
<dbReference type="PANTHER" id="PTHR30563">
    <property type="entry name" value="DNA RECOMBINATION PROTEIN RMUC"/>
    <property type="match status" value="1"/>
</dbReference>
<evidence type="ECO:0000256" key="1">
    <source>
        <dbReference type="ARBA" id="ARBA00023054"/>
    </source>
</evidence>
<keyword evidence="4" id="KW-0472">Membrane</keyword>
<dbReference type="GO" id="GO:0006310">
    <property type="term" value="P:DNA recombination"/>
    <property type="evidence" value="ECO:0007669"/>
    <property type="project" value="UniProtKB-KW"/>
</dbReference>
<feature type="non-terminal residue" evidence="5">
    <location>
        <position position="1"/>
    </location>
</feature>
<dbReference type="AlphaFoldDB" id="A0A381TSG3"/>
<evidence type="ECO:0000256" key="3">
    <source>
        <dbReference type="SAM" id="Coils"/>
    </source>
</evidence>
<dbReference type="InterPro" id="IPR003798">
    <property type="entry name" value="DNA_recombination_RmuC"/>
</dbReference>
<keyword evidence="1 3" id="KW-0175">Coiled coil</keyword>
<dbReference type="PANTHER" id="PTHR30563:SF0">
    <property type="entry name" value="DNA RECOMBINATION PROTEIN RMUC"/>
    <property type="match status" value="1"/>
</dbReference>
<evidence type="ECO:0000256" key="4">
    <source>
        <dbReference type="SAM" id="Phobius"/>
    </source>
</evidence>
<feature type="transmembrane region" description="Helical" evidence="4">
    <location>
        <begin position="12"/>
        <end position="32"/>
    </location>
</feature>
<keyword evidence="4" id="KW-0812">Transmembrane</keyword>
<name>A0A381TSG3_9ZZZZ</name>
<accession>A0A381TSG3</accession>
<evidence type="ECO:0000256" key="2">
    <source>
        <dbReference type="ARBA" id="ARBA00023172"/>
    </source>
</evidence>
<organism evidence="5">
    <name type="scientific">marine metagenome</name>
    <dbReference type="NCBI Taxonomy" id="408172"/>
    <lineage>
        <taxon>unclassified sequences</taxon>
        <taxon>metagenomes</taxon>
        <taxon>ecological metagenomes</taxon>
    </lineage>
</organism>
<evidence type="ECO:0000313" key="5">
    <source>
        <dbReference type="EMBL" id="SVA18976.1"/>
    </source>
</evidence>
<reference evidence="5" key="1">
    <citation type="submission" date="2018-05" db="EMBL/GenBank/DDBJ databases">
        <authorList>
            <person name="Lanie J.A."/>
            <person name="Ng W.-L."/>
            <person name="Kazmierczak K.M."/>
            <person name="Andrzejewski T.M."/>
            <person name="Davidsen T.M."/>
            <person name="Wayne K.J."/>
            <person name="Tettelin H."/>
            <person name="Glass J.I."/>
            <person name="Rusch D."/>
            <person name="Podicherti R."/>
            <person name="Tsui H.-C.T."/>
            <person name="Winkler M.E."/>
        </authorList>
    </citation>
    <scope>NUCLEOTIDE SEQUENCE</scope>
</reference>
<dbReference type="EMBL" id="UINC01005087">
    <property type="protein sequence ID" value="SVA18976.1"/>
    <property type="molecule type" value="Genomic_DNA"/>
</dbReference>
<keyword evidence="4" id="KW-1133">Transmembrane helix</keyword>
<feature type="coiled-coil region" evidence="3">
    <location>
        <begin position="218"/>
        <end position="245"/>
    </location>
</feature>
<proteinExistence type="predicted"/>
<feature type="coiled-coil region" evidence="3">
    <location>
        <begin position="57"/>
        <end position="154"/>
    </location>
</feature>
<keyword evidence="2" id="KW-0233">DNA recombination</keyword>
<protein>
    <recommendedName>
        <fullName evidence="6">DNA recombination protein RmuC</fullName>
    </recommendedName>
</protein>
<dbReference type="Pfam" id="PF02646">
    <property type="entry name" value="RmuC"/>
    <property type="match status" value="1"/>
</dbReference>
<sequence>VRTYGLFEQSEMLLMLLAGLTGLIVGAVVVYWRLERRHQGAIELAAVRTSETTLAEKQLMEERLQFRERNLQTTETKLKEVQKTFDALNQSSKVASADVVRLSTVNAQQIEDLNNLRQEIIEARSEAHSSGLQLAEFKARLEETERAFAEKEALFKQTGESLKKEFQLLASQIFEKQGEVFRVRNEAHLSMALAPFKTQLSDFRKKVDQVYITDAKDRASLLTEVRNLQRASEKVNEETENLTRALKGDTRLQGNWGELVLERVLEESGLRKDHEYVLQHSFRNADGDIKRPDVIIHLPEDKDVVVDAKVSLVAYEMAVSSDDDAAREVAIKRHVQSVRAHVKKLSDQSYDQLPGIRSLDFVLLFVPVESAFTLAMEKDPSLFTEAFEKRLVIVSPTTLMMTLRIIDNVWRYEKQNKNAQEIARRAGALYDKLRVVLEDMDQLGRNLDQASRSYDSAYTRLAKGRGNLVRQVEQFRELGATVKRSIPQEIVDEADD</sequence>